<comment type="caution">
    <text evidence="5">The sequence shown here is derived from an EMBL/GenBank/DDBJ whole genome shotgun (WGS) entry which is preliminary data.</text>
</comment>
<keyword evidence="6" id="KW-1185">Reference proteome</keyword>
<evidence type="ECO:0000256" key="1">
    <source>
        <dbReference type="ARBA" id="ARBA00022723"/>
    </source>
</evidence>
<evidence type="ECO:0000313" key="5">
    <source>
        <dbReference type="EMBL" id="MCT9809359.1"/>
    </source>
</evidence>
<proteinExistence type="predicted"/>
<dbReference type="Pfam" id="PF05567">
    <property type="entry name" value="T4P_PilY1"/>
    <property type="match status" value="1"/>
</dbReference>
<feature type="region of interest" description="Disordered" evidence="3">
    <location>
        <begin position="119"/>
        <end position="139"/>
    </location>
</feature>
<sequence>MPRRTRISSHFISLLNPPLKEHAMPRTKHHPFQKNLLAMAIGAALTPAWALDLVQEPPLPTSKSAFVAPNVIISVDDSGSMDFCSNAESETKCVKNTADSTVKITYSCSSGYTLNSNNDCTKNNNPNKGSIDNSKRSSKTTYSCPSGYSLDSNTNDCYQWIGATDETAPINGSWPATSRRINVLKYSLNKVFSDAELIPSNKIRLGWQAMWNNGGSPNAKNINATVMNTNSMRPIDASLGTGSTQTTHRANFVSFVNKLSANNGTPSHLMFSQADAYMRQSLGKNSPWSTDPGGVGSKSTEYLGCRRNYHIMMTDGRWNSSATDITETSKRDNATNLTLADGTKYTGTDSALYRDKSANSTLADWAFYSWATPLQTSVSLKDADKIKPSLVYEQAPSTETFGTGTDQVTLKKFWNPRYDPATWPHMVTYTIGFSQMAYSWDYSSINPPTQMAPFGYDGSFPALASGKTLWPDLTTSTESRNSLDLWHAALNGRGSFYAIQQGAELEQAFREIIGKINKESAPLPDELAGGSSTSGYNVSQNNAGIFASIYSPLRGWSGSITATRAVDPEEYACPTEADKDAKCIRFPDTIAGWQGKSSADRLDALASVDTRLVLSWSDDSKGIPFQWADSGSYSTEQKKALLGLAAGDTITAALKTQGTNLVNYIRGDRSLEGTTPEKPLRVRFSRQGDVVNSEIWYTGRPTGNYAMDYSTFVTAQKNRTPVLYVGGNDGMLHGFSATDGKELIAYVPRGVVAGLRDLADKDYQHRYYVDGSPMTGDVRDGTTWKTLLVGSLGAGGKGYFVLDVTKPGSFGAAKASDLVVLDRTRGNSEAAPVCTTLSGAAQLACNATVDDNKDIGNMTAQPGRNPANLQEATQITRMNNGRWAVVMGNGYNSANQRPVLLVQYLDGDKALKRIQATTALTGNGNAKDNGLASPALVDLNGDGKTDVVYAGDNLGNLWKFDLTSASDGDWKVAFGNNTPLFTTLGPVALGNTRNQVQPITAPPIVRANDRLMNVGTGSSATTVAVGGMMVAFGTGRNLTANDRRTDITQNVQTLYSVLDNTRYRMKADKTALEVHPGEGSCSSAPATCIPAPTPAGNMASDGKPLAQQTIKTVDGNFATVNAVQELKKETWTSYKGWYLDLPFTGERLLKPMQFFDGSNILAVYTESPSGTISNESDNINESCVPVKVDTSAGSQFRTLINIMDGKISTVQLVDYKEDGVFNAADLKVARVKVNTGTPVLITKRDRIVDLTGGGGGDTRDTLNRMPEQSMRPSWRQLR</sequence>
<gene>
    <name evidence="5" type="ORF">N0K08_01805</name>
</gene>
<dbReference type="Proteomes" id="UP001525968">
    <property type="component" value="Unassembled WGS sequence"/>
</dbReference>
<accession>A0ABT2PHV2</accession>
<feature type="region of interest" description="Disordered" evidence="3">
    <location>
        <begin position="1251"/>
        <end position="1278"/>
    </location>
</feature>
<dbReference type="InterPro" id="IPR009030">
    <property type="entry name" value="Growth_fac_rcpt_cys_sf"/>
</dbReference>
<dbReference type="SUPFAM" id="SSF57184">
    <property type="entry name" value="Growth factor receptor domain"/>
    <property type="match status" value="1"/>
</dbReference>
<dbReference type="InterPro" id="IPR008707">
    <property type="entry name" value="B-propeller_PilY1"/>
</dbReference>
<evidence type="ECO:0000259" key="4">
    <source>
        <dbReference type="Pfam" id="PF05567"/>
    </source>
</evidence>
<name>A0ABT2PHV2_9BURK</name>
<protein>
    <submittedName>
        <fullName evidence="5">PilC/PilY family type IV pilus protein</fullName>
    </submittedName>
</protein>
<keyword evidence="2" id="KW-0106">Calcium</keyword>
<evidence type="ECO:0000256" key="3">
    <source>
        <dbReference type="SAM" id="MobiDB-lite"/>
    </source>
</evidence>
<feature type="domain" description="PilY1 beta-propeller" evidence="4">
    <location>
        <begin position="688"/>
        <end position="1062"/>
    </location>
</feature>
<reference evidence="5 6" key="1">
    <citation type="submission" date="2022-09" db="EMBL/GenBank/DDBJ databases">
        <title>Draft genome of isolate Be4.</title>
        <authorList>
            <person name="Sanchez-Castro I."/>
            <person name="Martinez-Rodriguez P."/>
            <person name="Descostes M."/>
            <person name="Merroun M."/>
        </authorList>
    </citation>
    <scope>NUCLEOTIDE SEQUENCE [LARGE SCALE GENOMIC DNA]</scope>
    <source>
        <strain evidence="5 6">Be4</strain>
    </source>
</reference>
<organism evidence="5 6">
    <name type="scientific">Acidovorax bellezanensis</name>
    <dbReference type="NCBI Taxonomy" id="2976702"/>
    <lineage>
        <taxon>Bacteria</taxon>
        <taxon>Pseudomonadati</taxon>
        <taxon>Pseudomonadota</taxon>
        <taxon>Betaproteobacteria</taxon>
        <taxon>Burkholderiales</taxon>
        <taxon>Comamonadaceae</taxon>
        <taxon>Acidovorax</taxon>
    </lineage>
</organism>
<dbReference type="EMBL" id="JAODYH010000001">
    <property type="protein sequence ID" value="MCT9809359.1"/>
    <property type="molecule type" value="Genomic_DNA"/>
</dbReference>
<keyword evidence="1" id="KW-0479">Metal-binding</keyword>
<dbReference type="RefSeq" id="WP_261498276.1">
    <property type="nucleotide sequence ID" value="NZ_JAODYH010000001.1"/>
</dbReference>
<evidence type="ECO:0000313" key="6">
    <source>
        <dbReference type="Proteomes" id="UP001525968"/>
    </source>
</evidence>
<evidence type="ECO:0000256" key="2">
    <source>
        <dbReference type="ARBA" id="ARBA00022837"/>
    </source>
</evidence>